<sequence>MAGVVQASLKAGALDMKAVTEILNAAVKAGVSDQVMGSLVSMAAGAFPGSAPAVASAAVKSYGTQVTEANVRNVIASAVAVQPHPYASVSPISEAVTKALGSSMVANAVPGIAVGVAAQTPDNPLQGVTTQTSGLVRPGEEASGGALVLPGDLPVGGSATSPAPISNPAGN</sequence>
<evidence type="ECO:0000256" key="1">
    <source>
        <dbReference type="SAM" id="MobiDB-lite"/>
    </source>
</evidence>
<dbReference type="Proteomes" id="UP001202031">
    <property type="component" value="Unassembled WGS sequence"/>
</dbReference>
<comment type="caution">
    <text evidence="2">The sequence shown here is derived from an EMBL/GenBank/DDBJ whole genome shotgun (WGS) entry which is preliminary data.</text>
</comment>
<proteinExistence type="predicted"/>
<feature type="region of interest" description="Disordered" evidence="1">
    <location>
        <begin position="131"/>
        <end position="171"/>
    </location>
</feature>
<evidence type="ECO:0000313" key="2">
    <source>
        <dbReference type="EMBL" id="MCL6655817.1"/>
    </source>
</evidence>
<gene>
    <name evidence="2" type="ORF">M8N44_00600</name>
</gene>
<keyword evidence="3" id="KW-1185">Reference proteome</keyword>
<reference evidence="2 3" key="1">
    <citation type="submission" date="2022-03" db="EMBL/GenBank/DDBJ databases">
        <title>Taxonomic description of new species and reclassification of some bacterial strains.</title>
        <authorList>
            <person name="Ndongo S."/>
        </authorList>
    </citation>
    <scope>NUCLEOTIDE SEQUENCE [LARGE SCALE GENOMIC DNA]</scope>
    <source>
        <strain evidence="2 3">Marseille-P6666</strain>
    </source>
</reference>
<organism evidence="2 3">
    <name type="scientific">Akkermansia massiliensis</name>
    <dbReference type="NCBI Taxonomy" id="2927224"/>
    <lineage>
        <taxon>Bacteria</taxon>
        <taxon>Pseudomonadati</taxon>
        <taxon>Verrucomicrobiota</taxon>
        <taxon>Verrucomicrobiia</taxon>
        <taxon>Verrucomicrobiales</taxon>
        <taxon>Akkermansiaceae</taxon>
        <taxon>Akkermansia</taxon>
    </lineage>
</organism>
<name>A0ABT0R4H0_9BACT</name>
<dbReference type="GeneID" id="84022335"/>
<protein>
    <submittedName>
        <fullName evidence="2">Uncharacterized protein</fullName>
    </submittedName>
</protein>
<evidence type="ECO:0000313" key="3">
    <source>
        <dbReference type="Proteomes" id="UP001202031"/>
    </source>
</evidence>
<feature type="compositionally biased region" description="Polar residues" evidence="1">
    <location>
        <begin position="158"/>
        <end position="171"/>
    </location>
</feature>
<dbReference type="RefSeq" id="WP_249852975.1">
    <property type="nucleotide sequence ID" value="NZ_JAMGSI010000001.1"/>
</dbReference>
<dbReference type="EMBL" id="JAMGSI010000001">
    <property type="protein sequence ID" value="MCL6655817.1"/>
    <property type="molecule type" value="Genomic_DNA"/>
</dbReference>
<accession>A0ABT0R4H0</accession>